<dbReference type="GO" id="GO:0004519">
    <property type="term" value="F:endonuclease activity"/>
    <property type="evidence" value="ECO:0007669"/>
    <property type="project" value="UniProtKB-KW"/>
</dbReference>
<name>W1IB70_FUSPS</name>
<protein>
    <submittedName>
        <fullName evidence="1">LAGLIDADG endonuclease n1 TaxGibberella zeae PH-1 RepIDA5J054_GIBZE</fullName>
    </submittedName>
</protein>
<dbReference type="EMBL" id="CBMF010001388">
    <property type="protein sequence ID" value="CDL73306.1"/>
    <property type="molecule type" value="Genomic_DNA"/>
</dbReference>
<keyword evidence="1" id="KW-0255">Endonuclease</keyword>
<keyword evidence="1" id="KW-0378">Hydrolase</keyword>
<gene>
    <name evidence="1" type="ORF">BN849_0126500</name>
</gene>
<sequence>MGDVPALSRIFNITSPQCGSSVYKPPQMTIVFVEYLIYTLHLLRCI</sequence>
<organism evidence="1">
    <name type="scientific">Fusarium pseudograminearum CS5834</name>
    <dbReference type="NCBI Taxonomy" id="1318459"/>
    <lineage>
        <taxon>Eukaryota</taxon>
        <taxon>Fungi</taxon>
        <taxon>Dikarya</taxon>
        <taxon>Ascomycota</taxon>
        <taxon>Pezizomycotina</taxon>
        <taxon>Sordariomycetes</taxon>
        <taxon>Hypocreomycetidae</taxon>
        <taxon>Hypocreales</taxon>
        <taxon>Nectriaceae</taxon>
        <taxon>Fusarium</taxon>
    </lineage>
</organism>
<dbReference type="AlphaFoldDB" id="W1IB70"/>
<proteinExistence type="predicted"/>
<reference evidence="1" key="1">
    <citation type="submission" date="2013-05" db="EMBL/GenBank/DDBJ databases">
        <title>Draft genome sequences of six wheat associated Fusarium spp. isolates.</title>
        <authorList>
            <person name="Moolhuijzen P.M."/>
            <person name="Manners J.M."/>
            <person name="Wilcox S."/>
            <person name="Bellgard M.I."/>
            <person name="Gardiner D.M."/>
        </authorList>
    </citation>
    <scope>NUCLEOTIDE SEQUENCE</scope>
    <source>
        <strain evidence="1">CS5834</strain>
    </source>
</reference>
<dbReference type="EMBL" id="HG317734">
    <property type="protein sequence ID" value="CDX48244.1"/>
    <property type="molecule type" value="Genomic_DNA"/>
</dbReference>
<accession>W1IB70</accession>
<keyword evidence="1" id="KW-0540">Nuclease</keyword>
<evidence type="ECO:0000313" key="1">
    <source>
        <dbReference type="EMBL" id="CDL73306.1"/>
    </source>
</evidence>